<reference evidence="1" key="1">
    <citation type="journal article" date="2020" name="Stud. Mycol.">
        <title>101 Dothideomycetes genomes: a test case for predicting lifestyles and emergence of pathogens.</title>
        <authorList>
            <person name="Haridas S."/>
            <person name="Albert R."/>
            <person name="Binder M."/>
            <person name="Bloem J."/>
            <person name="Labutti K."/>
            <person name="Salamov A."/>
            <person name="Andreopoulos B."/>
            <person name="Baker S."/>
            <person name="Barry K."/>
            <person name="Bills G."/>
            <person name="Bluhm B."/>
            <person name="Cannon C."/>
            <person name="Castanera R."/>
            <person name="Culley D."/>
            <person name="Daum C."/>
            <person name="Ezra D."/>
            <person name="Gonzalez J."/>
            <person name="Henrissat B."/>
            <person name="Kuo A."/>
            <person name="Liang C."/>
            <person name="Lipzen A."/>
            <person name="Lutzoni F."/>
            <person name="Magnuson J."/>
            <person name="Mondo S."/>
            <person name="Nolan M."/>
            <person name="Ohm R."/>
            <person name="Pangilinan J."/>
            <person name="Park H.-J."/>
            <person name="Ramirez L."/>
            <person name="Alfaro M."/>
            <person name="Sun H."/>
            <person name="Tritt A."/>
            <person name="Yoshinaga Y."/>
            <person name="Zwiers L.-H."/>
            <person name="Turgeon B."/>
            <person name="Goodwin S."/>
            <person name="Spatafora J."/>
            <person name="Crous P."/>
            <person name="Grigoriev I."/>
        </authorList>
    </citation>
    <scope>NUCLEOTIDE SEQUENCE</scope>
    <source>
        <strain evidence="1">CBS 101060</strain>
    </source>
</reference>
<dbReference type="Proteomes" id="UP000799429">
    <property type="component" value="Unassembled WGS sequence"/>
</dbReference>
<organism evidence="1 2">
    <name type="scientific">Patellaria atrata CBS 101060</name>
    <dbReference type="NCBI Taxonomy" id="1346257"/>
    <lineage>
        <taxon>Eukaryota</taxon>
        <taxon>Fungi</taxon>
        <taxon>Dikarya</taxon>
        <taxon>Ascomycota</taxon>
        <taxon>Pezizomycotina</taxon>
        <taxon>Dothideomycetes</taxon>
        <taxon>Dothideomycetes incertae sedis</taxon>
        <taxon>Patellariales</taxon>
        <taxon>Patellariaceae</taxon>
        <taxon>Patellaria</taxon>
    </lineage>
</organism>
<keyword evidence="2" id="KW-1185">Reference proteome</keyword>
<dbReference type="Pfam" id="PF11905">
    <property type="entry name" value="DUF3425"/>
    <property type="match status" value="1"/>
</dbReference>
<protein>
    <submittedName>
        <fullName evidence="1">Uncharacterized protein</fullName>
    </submittedName>
</protein>
<dbReference type="AlphaFoldDB" id="A0A9P4S8G1"/>
<evidence type="ECO:0000313" key="1">
    <source>
        <dbReference type="EMBL" id="KAF2837992.1"/>
    </source>
</evidence>
<evidence type="ECO:0000313" key="2">
    <source>
        <dbReference type="Proteomes" id="UP000799429"/>
    </source>
</evidence>
<name>A0A9P4S8G1_9PEZI</name>
<dbReference type="OrthoDB" id="2245989at2759"/>
<dbReference type="PANTHER" id="PTHR38116">
    <property type="entry name" value="CHROMOSOME 7, WHOLE GENOME SHOTGUN SEQUENCE"/>
    <property type="match status" value="1"/>
</dbReference>
<dbReference type="EMBL" id="MU006098">
    <property type="protein sequence ID" value="KAF2837992.1"/>
    <property type="molecule type" value="Genomic_DNA"/>
</dbReference>
<accession>A0A9P4S8G1</accession>
<dbReference type="InterPro" id="IPR021833">
    <property type="entry name" value="DUF3425"/>
</dbReference>
<dbReference type="PANTHER" id="PTHR38116:SF1">
    <property type="entry name" value="BZIP DOMAIN-CONTAINING PROTEIN"/>
    <property type="match status" value="1"/>
</dbReference>
<gene>
    <name evidence="1" type="ORF">M501DRAFT_936910</name>
</gene>
<sequence>MPLIPYISASGSAPHSFTNQFYFPLSSDHLITIIQFNVLRGILTNMTILNLLSTLPLECGGALNLPQHPYPDSSSVLLSLLPTPLQILTQHAPWIDIFPSATVRDNLIRNQGYYDDEELCHDMVGGLYEGFDEVQRYGMVVWNDPWAAEGWGVTEGFVQEWGFLLKGAGEIIAATNRWRGLRGENELVLEYT</sequence>
<proteinExistence type="predicted"/>
<comment type="caution">
    <text evidence="1">The sequence shown here is derived from an EMBL/GenBank/DDBJ whole genome shotgun (WGS) entry which is preliminary data.</text>
</comment>